<dbReference type="InterPro" id="IPR036986">
    <property type="entry name" value="S4_RNA-bd_sf"/>
</dbReference>
<comment type="similarity">
    <text evidence="1">Belongs to the universal ribosomal protein uS4 family.</text>
</comment>
<evidence type="ECO:0000259" key="6">
    <source>
        <dbReference type="SMART" id="SM00363"/>
    </source>
</evidence>
<dbReference type="AlphaFoldDB" id="A0AAE1UU78"/>
<keyword evidence="5" id="KW-0472">Membrane</keyword>
<keyword evidence="2" id="KW-0687">Ribonucleoprotein</keyword>
<dbReference type="InterPro" id="IPR002942">
    <property type="entry name" value="S4_RNA-bd"/>
</dbReference>
<dbReference type="GO" id="GO:0003735">
    <property type="term" value="F:structural constituent of ribosome"/>
    <property type="evidence" value="ECO:0007669"/>
    <property type="project" value="TreeGrafter"/>
</dbReference>
<accession>A0AAE1UU78</accession>
<dbReference type="GO" id="GO:0042274">
    <property type="term" value="P:ribosomal small subunit biogenesis"/>
    <property type="evidence" value="ECO:0007669"/>
    <property type="project" value="TreeGrafter"/>
</dbReference>
<keyword evidence="5" id="KW-0812">Transmembrane</keyword>
<dbReference type="GO" id="GO:0019843">
    <property type="term" value="F:rRNA binding"/>
    <property type="evidence" value="ECO:0007669"/>
    <property type="project" value="InterPro"/>
</dbReference>
<dbReference type="SUPFAM" id="SSF55174">
    <property type="entry name" value="Alpha-L RNA-binding motif"/>
    <property type="match status" value="1"/>
</dbReference>
<evidence type="ECO:0000256" key="5">
    <source>
        <dbReference type="SAM" id="Phobius"/>
    </source>
</evidence>
<feature type="region of interest" description="Disordered" evidence="4">
    <location>
        <begin position="213"/>
        <end position="237"/>
    </location>
</feature>
<dbReference type="PANTHER" id="PTHR11831">
    <property type="entry name" value="30S 40S RIBOSOMAL PROTEIN"/>
    <property type="match status" value="1"/>
</dbReference>
<feature type="domain" description="RNA-binding S4" evidence="6">
    <location>
        <begin position="19"/>
        <end position="81"/>
    </location>
</feature>
<sequence length="369" mass="41317">MHRGRERTSYIPFLLNPETRSDVIPVRLHFCETIPQARQPISHRRVCVNNGMVNITHFKLSHGDIISFQENSIRTTALVVISDPSIFNMLQQKKNFLLSASLFCFGLVFFSTFLLAPFYFLSLQLGSEEAYWAFLERLAFSLGGKALSFPLRGLGCSGALALAIAWSLRFSISESCNMMAPSGASGSGSGEGAGGRGFRWTDLFGDLFGSSSPANSEAGANQPAPDSPNPGEPAAPLEPEVYQPLLEDGQRRRELCDRLTINTIRSPLPEDTFDSIIETQFQTELKMEEALRSDRVPEDSILEKRHEIRGVLFYPKGKPFSLDTYLKHLNQIENHGTHRSPPYKKLQTAIEKKALGLAFERIKKRKAWY</sequence>
<dbReference type="EMBL" id="JAVYJV010000025">
    <property type="protein sequence ID" value="KAK4337510.1"/>
    <property type="molecule type" value="Genomic_DNA"/>
</dbReference>
<dbReference type="PANTHER" id="PTHR11831:SF30">
    <property type="entry name" value="SMALL RIBOSOMAL SUBUNIT PROTEIN US4M"/>
    <property type="match status" value="1"/>
</dbReference>
<keyword evidence="5" id="KW-1133">Transmembrane helix</keyword>
<dbReference type="PROSITE" id="PS50889">
    <property type="entry name" value="S4"/>
    <property type="match status" value="1"/>
</dbReference>
<evidence type="ECO:0000313" key="7">
    <source>
        <dbReference type="EMBL" id="KAK4337510.1"/>
    </source>
</evidence>
<name>A0AAE1UU78_9SOLA</name>
<dbReference type="Proteomes" id="UP001291623">
    <property type="component" value="Unassembled WGS sequence"/>
</dbReference>
<dbReference type="SMART" id="SM00363">
    <property type="entry name" value="S4"/>
    <property type="match status" value="1"/>
</dbReference>
<evidence type="ECO:0000313" key="8">
    <source>
        <dbReference type="Proteomes" id="UP001291623"/>
    </source>
</evidence>
<dbReference type="CDD" id="cd00165">
    <property type="entry name" value="S4"/>
    <property type="match status" value="1"/>
</dbReference>
<evidence type="ECO:0000256" key="4">
    <source>
        <dbReference type="SAM" id="MobiDB-lite"/>
    </source>
</evidence>
<gene>
    <name evidence="7" type="ORF">RND71_043837</name>
</gene>
<proteinExistence type="inferred from homology"/>
<comment type="caution">
    <text evidence="7">The sequence shown here is derived from an EMBL/GenBank/DDBJ whole genome shotgun (WGS) entry which is preliminary data.</text>
</comment>
<dbReference type="InterPro" id="IPR022801">
    <property type="entry name" value="Ribosomal_uS4"/>
</dbReference>
<protein>
    <recommendedName>
        <fullName evidence="6">RNA-binding S4 domain-containing protein</fullName>
    </recommendedName>
</protein>
<feature type="transmembrane region" description="Helical" evidence="5">
    <location>
        <begin position="149"/>
        <end position="168"/>
    </location>
</feature>
<reference evidence="7" key="1">
    <citation type="submission" date="2023-12" db="EMBL/GenBank/DDBJ databases">
        <title>Genome assembly of Anisodus tanguticus.</title>
        <authorList>
            <person name="Wang Y.-J."/>
        </authorList>
    </citation>
    <scope>NUCLEOTIDE SEQUENCE</scope>
    <source>
        <strain evidence="7">KB-2021</strain>
        <tissue evidence="7">Leaf</tissue>
    </source>
</reference>
<dbReference type="GO" id="GO:0015935">
    <property type="term" value="C:small ribosomal subunit"/>
    <property type="evidence" value="ECO:0007669"/>
    <property type="project" value="TreeGrafter"/>
</dbReference>
<keyword evidence="3" id="KW-0694">RNA-binding</keyword>
<evidence type="ECO:0000256" key="2">
    <source>
        <dbReference type="ARBA" id="ARBA00023274"/>
    </source>
</evidence>
<evidence type="ECO:0000256" key="3">
    <source>
        <dbReference type="PROSITE-ProRule" id="PRU00182"/>
    </source>
</evidence>
<keyword evidence="8" id="KW-1185">Reference proteome</keyword>
<dbReference type="Gene3D" id="3.10.290.10">
    <property type="entry name" value="RNA-binding S4 domain"/>
    <property type="match status" value="1"/>
</dbReference>
<feature type="transmembrane region" description="Helical" evidence="5">
    <location>
        <begin position="96"/>
        <end position="120"/>
    </location>
</feature>
<dbReference type="Pfam" id="PF01479">
    <property type="entry name" value="S4"/>
    <property type="match status" value="1"/>
</dbReference>
<organism evidence="7 8">
    <name type="scientific">Anisodus tanguticus</name>
    <dbReference type="NCBI Taxonomy" id="243964"/>
    <lineage>
        <taxon>Eukaryota</taxon>
        <taxon>Viridiplantae</taxon>
        <taxon>Streptophyta</taxon>
        <taxon>Embryophyta</taxon>
        <taxon>Tracheophyta</taxon>
        <taxon>Spermatophyta</taxon>
        <taxon>Magnoliopsida</taxon>
        <taxon>eudicotyledons</taxon>
        <taxon>Gunneridae</taxon>
        <taxon>Pentapetalae</taxon>
        <taxon>asterids</taxon>
        <taxon>lamiids</taxon>
        <taxon>Solanales</taxon>
        <taxon>Solanaceae</taxon>
        <taxon>Solanoideae</taxon>
        <taxon>Hyoscyameae</taxon>
        <taxon>Anisodus</taxon>
    </lineage>
</organism>
<evidence type="ECO:0000256" key="1">
    <source>
        <dbReference type="ARBA" id="ARBA00007465"/>
    </source>
</evidence>